<evidence type="ECO:0000313" key="2">
    <source>
        <dbReference type="EMBL" id="CAG8744677.1"/>
    </source>
</evidence>
<protein>
    <submittedName>
        <fullName evidence="2">17681_t:CDS:1</fullName>
    </submittedName>
</protein>
<dbReference type="Proteomes" id="UP000789405">
    <property type="component" value="Unassembled WGS sequence"/>
</dbReference>
<sequence>MEIINILPIARDSKSNNNIEIEEKEVVMYSTKANKAQNSKSIVKDELIPMKTLILQADNKTASNVGNISNSEIKSQNNSYKHNYTEHKNMT</sequence>
<feature type="region of interest" description="Disordered" evidence="1">
    <location>
        <begin position="66"/>
        <end position="91"/>
    </location>
</feature>
<dbReference type="EMBL" id="CAJVPY010014103">
    <property type="protein sequence ID" value="CAG8744677.1"/>
    <property type="molecule type" value="Genomic_DNA"/>
</dbReference>
<accession>A0A9N9IR99</accession>
<reference evidence="2" key="1">
    <citation type="submission" date="2021-06" db="EMBL/GenBank/DDBJ databases">
        <authorList>
            <person name="Kallberg Y."/>
            <person name="Tangrot J."/>
            <person name="Rosling A."/>
        </authorList>
    </citation>
    <scope>NUCLEOTIDE SEQUENCE</scope>
    <source>
        <strain evidence="2">MA453B</strain>
    </source>
</reference>
<feature type="compositionally biased region" description="Polar residues" evidence="1">
    <location>
        <begin position="66"/>
        <end position="82"/>
    </location>
</feature>
<gene>
    <name evidence="2" type="ORF">DERYTH_LOCUS16320</name>
</gene>
<dbReference type="AlphaFoldDB" id="A0A9N9IR99"/>
<keyword evidence="3" id="KW-1185">Reference proteome</keyword>
<proteinExistence type="predicted"/>
<evidence type="ECO:0000256" key="1">
    <source>
        <dbReference type="SAM" id="MobiDB-lite"/>
    </source>
</evidence>
<feature type="non-terminal residue" evidence="2">
    <location>
        <position position="91"/>
    </location>
</feature>
<evidence type="ECO:0000313" key="3">
    <source>
        <dbReference type="Proteomes" id="UP000789405"/>
    </source>
</evidence>
<organism evidence="2 3">
    <name type="scientific">Dentiscutata erythropus</name>
    <dbReference type="NCBI Taxonomy" id="1348616"/>
    <lineage>
        <taxon>Eukaryota</taxon>
        <taxon>Fungi</taxon>
        <taxon>Fungi incertae sedis</taxon>
        <taxon>Mucoromycota</taxon>
        <taxon>Glomeromycotina</taxon>
        <taxon>Glomeromycetes</taxon>
        <taxon>Diversisporales</taxon>
        <taxon>Gigasporaceae</taxon>
        <taxon>Dentiscutata</taxon>
    </lineage>
</organism>
<comment type="caution">
    <text evidence="2">The sequence shown here is derived from an EMBL/GenBank/DDBJ whole genome shotgun (WGS) entry which is preliminary data.</text>
</comment>
<name>A0A9N9IR99_9GLOM</name>